<comment type="caution">
    <text evidence="1">The sequence shown here is derived from an EMBL/GenBank/DDBJ whole genome shotgun (WGS) entry which is preliminary data.</text>
</comment>
<evidence type="ECO:0008006" key="3">
    <source>
        <dbReference type="Google" id="ProtNLM"/>
    </source>
</evidence>
<dbReference type="Gene3D" id="3.30.460.40">
    <property type="match status" value="1"/>
</dbReference>
<evidence type="ECO:0000313" key="1">
    <source>
        <dbReference type="EMBL" id="THD07349.1"/>
    </source>
</evidence>
<evidence type="ECO:0000313" key="2">
    <source>
        <dbReference type="Proteomes" id="UP000306317"/>
    </source>
</evidence>
<proteinExistence type="predicted"/>
<dbReference type="OrthoDB" id="8447821at2"/>
<accession>A0A4S3KFR9</accession>
<gene>
    <name evidence="1" type="ORF">B1991_08655</name>
</gene>
<protein>
    <recommendedName>
        <fullName evidence="3">Nucleotidyltransferase family protein</fullName>
    </recommendedName>
</protein>
<reference evidence="1 2" key="1">
    <citation type="submission" date="2017-02" db="EMBL/GenBank/DDBJ databases">
        <title>Whole genome sequencing of Rhodanobacter lindaniclasticus DSM 17932.</title>
        <authorList>
            <person name="Kumar S."/>
            <person name="Patil P."/>
            <person name="Patil P.B."/>
        </authorList>
    </citation>
    <scope>NUCLEOTIDE SEQUENCE [LARGE SCALE GENOMIC DNA]</scope>
    <source>
        <strain evidence="1 2">DSM 17932</strain>
    </source>
</reference>
<sequence length="168" mass="18307">MSHLSPALYATLADVVPDLHVHCVDPWCLIGSAAALVLGAEVSVADVDVLTSRADADTLMQVWAPQREPAFAPPDDDRFRSHFARFRFPGAPVEVMGGLELRLDDRWQPVVPGKLVLAGVNGLAVPVPCIDDQLRLLESFGREKDRRRAAALRALQVPVFPLPVVSSR</sequence>
<dbReference type="AlphaFoldDB" id="A0A4S3KFR9"/>
<dbReference type="InterPro" id="IPR043519">
    <property type="entry name" value="NT_sf"/>
</dbReference>
<organism evidence="1 2">
    <name type="scientific">Rhodanobacter lindaniclasticus</name>
    <dbReference type="NCBI Taxonomy" id="75310"/>
    <lineage>
        <taxon>Bacteria</taxon>
        <taxon>Pseudomonadati</taxon>
        <taxon>Pseudomonadota</taxon>
        <taxon>Gammaproteobacteria</taxon>
        <taxon>Lysobacterales</taxon>
        <taxon>Rhodanobacteraceae</taxon>
        <taxon>Rhodanobacter</taxon>
    </lineage>
</organism>
<name>A0A4S3KFR9_9GAMM</name>
<dbReference type="SUPFAM" id="SSF81301">
    <property type="entry name" value="Nucleotidyltransferase"/>
    <property type="match status" value="1"/>
</dbReference>
<keyword evidence="2" id="KW-1185">Reference proteome</keyword>
<dbReference type="RefSeq" id="WP_136258327.1">
    <property type="nucleotide sequence ID" value="NZ_MWIO01000026.1"/>
</dbReference>
<dbReference type="Proteomes" id="UP000306317">
    <property type="component" value="Unassembled WGS sequence"/>
</dbReference>
<dbReference type="EMBL" id="MWIO01000026">
    <property type="protein sequence ID" value="THD07349.1"/>
    <property type="molecule type" value="Genomic_DNA"/>
</dbReference>